<dbReference type="InterPro" id="IPR013094">
    <property type="entry name" value="AB_hydrolase_3"/>
</dbReference>
<dbReference type="InterPro" id="IPR029058">
    <property type="entry name" value="AB_hydrolase_fold"/>
</dbReference>
<comment type="similarity">
    <text evidence="1">Belongs to the 'GDXG' lipolytic enzyme family.</text>
</comment>
<feature type="domain" description="Alpha/beta hydrolase fold-3" evidence="5">
    <location>
        <begin position="154"/>
        <end position="355"/>
    </location>
</feature>
<evidence type="ECO:0000313" key="7">
    <source>
        <dbReference type="Proteomes" id="UP001055167"/>
    </source>
</evidence>
<feature type="chain" id="PRO_5047047358" evidence="4">
    <location>
        <begin position="28"/>
        <end position="387"/>
    </location>
</feature>
<evidence type="ECO:0000256" key="2">
    <source>
        <dbReference type="ARBA" id="ARBA00022801"/>
    </source>
</evidence>
<evidence type="ECO:0000313" key="6">
    <source>
        <dbReference type="EMBL" id="GJD53624.1"/>
    </source>
</evidence>
<evidence type="ECO:0000256" key="1">
    <source>
        <dbReference type="ARBA" id="ARBA00010515"/>
    </source>
</evidence>
<dbReference type="InterPro" id="IPR050300">
    <property type="entry name" value="GDXG_lipolytic_enzyme"/>
</dbReference>
<protein>
    <submittedName>
        <fullName evidence="6">Acetyl esterase</fullName>
    </submittedName>
</protein>
<dbReference type="Proteomes" id="UP001055167">
    <property type="component" value="Unassembled WGS sequence"/>
</dbReference>
<dbReference type="Pfam" id="PF07859">
    <property type="entry name" value="Abhydrolase_3"/>
    <property type="match status" value="1"/>
</dbReference>
<feature type="region of interest" description="Disordered" evidence="3">
    <location>
        <begin position="51"/>
        <end position="72"/>
    </location>
</feature>
<name>A0ABQ4R8T5_9HYPH</name>
<gene>
    <name evidence="6" type="primary">aes_4</name>
    <name evidence="6" type="ORF">OPKNFCMD_6401</name>
</gene>
<evidence type="ECO:0000259" key="5">
    <source>
        <dbReference type="Pfam" id="PF07859"/>
    </source>
</evidence>
<reference evidence="6" key="1">
    <citation type="journal article" date="2021" name="Front. Microbiol.">
        <title>Comprehensive Comparative Genomics and Phenotyping of Methylobacterium Species.</title>
        <authorList>
            <person name="Alessa O."/>
            <person name="Ogura Y."/>
            <person name="Fujitani Y."/>
            <person name="Takami H."/>
            <person name="Hayashi T."/>
            <person name="Sahin N."/>
            <person name="Tani A."/>
        </authorList>
    </citation>
    <scope>NUCLEOTIDE SEQUENCE</scope>
    <source>
        <strain evidence="6">KCTC 52305</strain>
    </source>
</reference>
<feature type="signal peptide" evidence="4">
    <location>
        <begin position="1"/>
        <end position="27"/>
    </location>
</feature>
<dbReference type="PANTHER" id="PTHR48081:SF30">
    <property type="entry name" value="ACETYL-HYDROLASE LIPR-RELATED"/>
    <property type="match status" value="1"/>
</dbReference>
<accession>A0ABQ4R8T5</accession>
<evidence type="ECO:0000256" key="4">
    <source>
        <dbReference type="SAM" id="SignalP"/>
    </source>
</evidence>
<dbReference type="PROSITE" id="PS51257">
    <property type="entry name" value="PROKAR_LIPOPROTEIN"/>
    <property type="match status" value="1"/>
</dbReference>
<sequence>MTGTRRRPAALFLAVSAACACAPGASAQQAATAATAPAASAPDFARLEAAQNAANDKAGPRSVPGRRIPVPGTVSPEFQATIAAPYRVPAWNANPGSAGEWKALVAKLAAQTAAPLPALRERLGVVSTPEVIGGVRAWIVAPRQVPERNRHRLLVHIHGGGYVYNPGEAGTLEAVLMAAIGGFTVISFDYRMPPDAPFPAAMDDAMAVWRAALGLQRPENMAVFGTSTGGGMTLALMLRAKQEGVPLPAAIAPGTPWSDLTETGDSYKANEWLDNVLVSYDGYLTHAAQLYAAGHDLKDPQLSPIYGDLRGLPPTILTTGTRDLFLSNTVRTHRKLRQAGVEASLQVFEGMSHAQYLFNPDAPETREAFQEIAAFLDRHLGTEAPPP</sequence>
<dbReference type="EMBL" id="BPQH01000033">
    <property type="protein sequence ID" value="GJD53624.1"/>
    <property type="molecule type" value="Genomic_DNA"/>
</dbReference>
<dbReference type="PANTHER" id="PTHR48081">
    <property type="entry name" value="AB HYDROLASE SUPERFAMILY PROTEIN C4A8.06C"/>
    <property type="match status" value="1"/>
</dbReference>
<keyword evidence="2" id="KW-0378">Hydrolase</keyword>
<evidence type="ECO:0000256" key="3">
    <source>
        <dbReference type="SAM" id="MobiDB-lite"/>
    </source>
</evidence>
<reference evidence="6" key="2">
    <citation type="submission" date="2021-08" db="EMBL/GenBank/DDBJ databases">
        <authorList>
            <person name="Tani A."/>
            <person name="Ola A."/>
            <person name="Ogura Y."/>
            <person name="Katsura K."/>
            <person name="Hayashi T."/>
        </authorList>
    </citation>
    <scope>NUCLEOTIDE SEQUENCE</scope>
    <source>
        <strain evidence="6">KCTC 52305</strain>
    </source>
</reference>
<proteinExistence type="inferred from homology"/>
<dbReference type="Gene3D" id="3.40.50.1820">
    <property type="entry name" value="alpha/beta hydrolase"/>
    <property type="match status" value="1"/>
</dbReference>
<comment type="caution">
    <text evidence="6">The sequence shown here is derived from an EMBL/GenBank/DDBJ whole genome shotgun (WGS) entry which is preliminary data.</text>
</comment>
<keyword evidence="4" id="KW-0732">Signal</keyword>
<dbReference type="SUPFAM" id="SSF53474">
    <property type="entry name" value="alpha/beta-Hydrolases"/>
    <property type="match status" value="1"/>
</dbReference>
<organism evidence="6 7">
    <name type="scientific">Methylobacterium crusticola</name>
    <dbReference type="NCBI Taxonomy" id="1697972"/>
    <lineage>
        <taxon>Bacteria</taxon>
        <taxon>Pseudomonadati</taxon>
        <taxon>Pseudomonadota</taxon>
        <taxon>Alphaproteobacteria</taxon>
        <taxon>Hyphomicrobiales</taxon>
        <taxon>Methylobacteriaceae</taxon>
        <taxon>Methylobacterium</taxon>
    </lineage>
</organism>
<keyword evidence="7" id="KW-1185">Reference proteome</keyword>